<evidence type="ECO:0000313" key="9">
    <source>
        <dbReference type="EMBL" id="KAK1122146.1"/>
    </source>
</evidence>
<feature type="compositionally biased region" description="Low complexity" evidence="6">
    <location>
        <begin position="223"/>
        <end position="234"/>
    </location>
</feature>
<dbReference type="GO" id="GO:0016020">
    <property type="term" value="C:membrane"/>
    <property type="evidence" value="ECO:0007669"/>
    <property type="project" value="UniProtKB-SubCell"/>
</dbReference>
<feature type="compositionally biased region" description="Basic and acidic residues" evidence="6">
    <location>
        <begin position="237"/>
        <end position="248"/>
    </location>
</feature>
<keyword evidence="2 7" id="KW-0812">Transmembrane</keyword>
<organism evidence="9 10">
    <name type="scientific">Melipona bicolor</name>
    <dbReference type="NCBI Taxonomy" id="60889"/>
    <lineage>
        <taxon>Eukaryota</taxon>
        <taxon>Metazoa</taxon>
        <taxon>Ecdysozoa</taxon>
        <taxon>Arthropoda</taxon>
        <taxon>Hexapoda</taxon>
        <taxon>Insecta</taxon>
        <taxon>Pterygota</taxon>
        <taxon>Neoptera</taxon>
        <taxon>Endopterygota</taxon>
        <taxon>Hymenoptera</taxon>
        <taxon>Apocrita</taxon>
        <taxon>Aculeata</taxon>
        <taxon>Apoidea</taxon>
        <taxon>Anthophila</taxon>
        <taxon>Apidae</taxon>
        <taxon>Melipona</taxon>
    </lineage>
</organism>
<protein>
    <recommendedName>
        <fullName evidence="8">DUF1279 domain-containing protein</fullName>
    </recommendedName>
</protein>
<proteinExistence type="predicted"/>
<evidence type="ECO:0000256" key="6">
    <source>
        <dbReference type="SAM" id="MobiDB-lite"/>
    </source>
</evidence>
<reference evidence="9" key="1">
    <citation type="submission" date="2021-10" db="EMBL/GenBank/DDBJ databases">
        <title>Melipona bicolor Genome sequencing and assembly.</title>
        <authorList>
            <person name="Araujo N.S."/>
            <person name="Arias M.C."/>
        </authorList>
    </citation>
    <scope>NUCLEOTIDE SEQUENCE</scope>
    <source>
        <strain evidence="9">USP_2M_L1-L4_2017</strain>
        <tissue evidence="9">Whole body</tissue>
    </source>
</reference>
<dbReference type="InterPro" id="IPR009688">
    <property type="entry name" value="FAM210A/B-like_dom"/>
</dbReference>
<evidence type="ECO:0000313" key="10">
    <source>
        <dbReference type="Proteomes" id="UP001177670"/>
    </source>
</evidence>
<sequence>MDVTFCRGMRFATTLGFSPILATKNFLETTRLIRCTDSRRWRLKFFERYPHYKNSSCNYVSFLNHIKTYEMPYKNKFGKNVLMAHYCNLNCNKGDAPKVETKKKLSVFAKMKQMTKDYWHVLIPVHVITSIGWIAIFYITIKNGVDIANLMELMHFSDKYIETVKNSNVGNWALAYLLYKIFTPLRYTVTIGCTTVAIKQLSKSGIVKPLSFGKQSQMVYKTTEPSKTTTTTSKAGFKIERQTEPPKT</sequence>
<dbReference type="InterPro" id="IPR045866">
    <property type="entry name" value="FAM210A/B-like"/>
</dbReference>
<gene>
    <name evidence="9" type="ORF">K0M31_009374</name>
</gene>
<keyword evidence="5 7" id="KW-0472">Membrane</keyword>
<evidence type="ECO:0000256" key="7">
    <source>
        <dbReference type="SAM" id="Phobius"/>
    </source>
</evidence>
<evidence type="ECO:0000256" key="2">
    <source>
        <dbReference type="ARBA" id="ARBA00022692"/>
    </source>
</evidence>
<accession>A0AA40FMY6</accession>
<dbReference type="EMBL" id="JAHYIQ010000023">
    <property type="protein sequence ID" value="KAK1122146.1"/>
    <property type="molecule type" value="Genomic_DNA"/>
</dbReference>
<feature type="transmembrane region" description="Helical" evidence="7">
    <location>
        <begin position="118"/>
        <end position="141"/>
    </location>
</feature>
<dbReference type="PANTHER" id="PTHR21377:SF1">
    <property type="entry name" value="PROTEIN FAM210A"/>
    <property type="match status" value="1"/>
</dbReference>
<name>A0AA40FMY6_9HYME</name>
<keyword evidence="10" id="KW-1185">Reference proteome</keyword>
<feature type="domain" description="DUF1279" evidence="8">
    <location>
        <begin position="109"/>
        <end position="195"/>
    </location>
</feature>
<dbReference type="GO" id="GO:0005739">
    <property type="term" value="C:mitochondrion"/>
    <property type="evidence" value="ECO:0007669"/>
    <property type="project" value="TreeGrafter"/>
</dbReference>
<evidence type="ECO:0000259" key="8">
    <source>
        <dbReference type="Pfam" id="PF06916"/>
    </source>
</evidence>
<evidence type="ECO:0000256" key="3">
    <source>
        <dbReference type="ARBA" id="ARBA00022989"/>
    </source>
</evidence>
<feature type="region of interest" description="Disordered" evidence="6">
    <location>
        <begin position="223"/>
        <end position="248"/>
    </location>
</feature>
<dbReference type="Pfam" id="PF06916">
    <property type="entry name" value="FAM210A-B_dom"/>
    <property type="match status" value="1"/>
</dbReference>
<keyword evidence="3 7" id="KW-1133">Transmembrane helix</keyword>
<dbReference type="Proteomes" id="UP001177670">
    <property type="component" value="Unassembled WGS sequence"/>
</dbReference>
<evidence type="ECO:0000256" key="1">
    <source>
        <dbReference type="ARBA" id="ARBA00004167"/>
    </source>
</evidence>
<comment type="subcellular location">
    <subcellularLocation>
        <location evidence="1">Membrane</location>
        <topology evidence="1">Single-pass membrane protein</topology>
    </subcellularLocation>
</comment>
<dbReference type="PANTHER" id="PTHR21377">
    <property type="entry name" value="PROTEIN FAM210B, MITOCHONDRIAL"/>
    <property type="match status" value="1"/>
</dbReference>
<evidence type="ECO:0000256" key="5">
    <source>
        <dbReference type="ARBA" id="ARBA00023136"/>
    </source>
</evidence>
<dbReference type="AlphaFoldDB" id="A0AA40FMY6"/>
<evidence type="ECO:0000256" key="4">
    <source>
        <dbReference type="ARBA" id="ARBA00023054"/>
    </source>
</evidence>
<comment type="caution">
    <text evidence="9">The sequence shown here is derived from an EMBL/GenBank/DDBJ whole genome shotgun (WGS) entry which is preliminary data.</text>
</comment>
<keyword evidence="4" id="KW-0175">Coiled coil</keyword>